<dbReference type="EMBL" id="LAZR01045529">
    <property type="protein sequence ID" value="KKK98659.1"/>
    <property type="molecule type" value="Genomic_DNA"/>
</dbReference>
<protein>
    <submittedName>
        <fullName evidence="1">Uncharacterized protein</fullName>
    </submittedName>
</protein>
<proteinExistence type="predicted"/>
<comment type="caution">
    <text evidence="1">The sequence shown here is derived from an EMBL/GenBank/DDBJ whole genome shotgun (WGS) entry which is preliminary data.</text>
</comment>
<organism evidence="1">
    <name type="scientific">marine sediment metagenome</name>
    <dbReference type="NCBI Taxonomy" id="412755"/>
    <lineage>
        <taxon>unclassified sequences</taxon>
        <taxon>metagenomes</taxon>
        <taxon>ecological metagenomes</taxon>
    </lineage>
</organism>
<reference evidence="1" key="1">
    <citation type="journal article" date="2015" name="Nature">
        <title>Complex archaea that bridge the gap between prokaryotes and eukaryotes.</title>
        <authorList>
            <person name="Spang A."/>
            <person name="Saw J.H."/>
            <person name="Jorgensen S.L."/>
            <person name="Zaremba-Niedzwiedzka K."/>
            <person name="Martijn J."/>
            <person name="Lind A.E."/>
            <person name="van Eijk R."/>
            <person name="Schleper C."/>
            <person name="Guy L."/>
            <person name="Ettema T.J."/>
        </authorList>
    </citation>
    <scope>NUCLEOTIDE SEQUENCE</scope>
</reference>
<accession>A0A0F9C8C5</accession>
<name>A0A0F9C8C5_9ZZZZ</name>
<evidence type="ECO:0000313" key="1">
    <source>
        <dbReference type="EMBL" id="KKK98659.1"/>
    </source>
</evidence>
<dbReference type="AlphaFoldDB" id="A0A0F9C8C5"/>
<sequence length="91" mass="10185">MTNKGGHATKDPLAGIKPVMYASINRRHKLQGWSDSPGIDRVALLPEPAVRKAMVEWLRGERAKWLRVENRQAEEVLLDLADRLEAGGGER</sequence>
<gene>
    <name evidence="1" type="ORF">LCGC14_2640570</name>
</gene>